<dbReference type="GO" id="GO:0005737">
    <property type="term" value="C:cytoplasm"/>
    <property type="evidence" value="ECO:0007669"/>
    <property type="project" value="TreeGrafter"/>
</dbReference>
<gene>
    <name evidence="10 14" type="primary">thiE</name>
    <name evidence="14" type="ORF">NCTC13294_01020</name>
</gene>
<protein>
    <recommendedName>
        <fullName evidence="10">Thiamine-phosphate synthase</fullName>
        <shortName evidence="10">TP synthase</shortName>
        <shortName evidence="10">TPS</shortName>
        <ecNumber evidence="10">2.5.1.3</ecNumber>
    </recommendedName>
    <alternativeName>
        <fullName evidence="10">Thiamine-phosphate pyrophosphorylase</fullName>
        <shortName evidence="10">TMP pyrophosphorylase</shortName>
        <shortName evidence="10">TMP-PPase</shortName>
    </alternativeName>
</protein>
<dbReference type="GO" id="GO:0009228">
    <property type="term" value="P:thiamine biosynthetic process"/>
    <property type="evidence" value="ECO:0007669"/>
    <property type="project" value="UniProtKB-KW"/>
</dbReference>
<evidence type="ECO:0000256" key="9">
    <source>
        <dbReference type="ARBA" id="ARBA00047883"/>
    </source>
</evidence>
<dbReference type="RefSeq" id="WP_115611348.1">
    <property type="nucleotide sequence ID" value="NZ_JBHLZC010000001.1"/>
</dbReference>
<dbReference type="InterPro" id="IPR013785">
    <property type="entry name" value="Aldolase_TIM"/>
</dbReference>
<dbReference type="GO" id="GO:0000287">
    <property type="term" value="F:magnesium ion binding"/>
    <property type="evidence" value="ECO:0007669"/>
    <property type="project" value="UniProtKB-UniRule"/>
</dbReference>
<keyword evidence="6 10" id="KW-0784">Thiamine biosynthesis</keyword>
<comment type="catalytic activity">
    <reaction evidence="8 10 11">
        <text>2-(2-carboxy-4-methylthiazol-5-yl)ethyl phosphate + 4-amino-2-methyl-5-(diphosphooxymethyl)pyrimidine + 2 H(+) = thiamine phosphate + CO2 + diphosphate</text>
        <dbReference type="Rhea" id="RHEA:47848"/>
        <dbReference type="ChEBI" id="CHEBI:15378"/>
        <dbReference type="ChEBI" id="CHEBI:16526"/>
        <dbReference type="ChEBI" id="CHEBI:33019"/>
        <dbReference type="ChEBI" id="CHEBI:37575"/>
        <dbReference type="ChEBI" id="CHEBI:57841"/>
        <dbReference type="ChEBI" id="CHEBI:62890"/>
        <dbReference type="EC" id="2.5.1.3"/>
    </reaction>
</comment>
<comment type="function">
    <text evidence="1 10">Condenses 4-methyl-5-(beta-hydroxyethyl)thiazole monophosphate (THZ-P) and 2-methyl-4-amino-5-hydroxymethyl pyrimidine pyrophosphate (HMP-PP) to form thiamine monophosphate (TMP).</text>
</comment>
<evidence type="ECO:0000256" key="5">
    <source>
        <dbReference type="ARBA" id="ARBA00022842"/>
    </source>
</evidence>
<dbReference type="UniPathway" id="UPA00060">
    <property type="reaction ID" value="UER00141"/>
</dbReference>
<dbReference type="HAMAP" id="MF_00097">
    <property type="entry name" value="TMP_synthase"/>
    <property type="match status" value="1"/>
</dbReference>
<evidence type="ECO:0000256" key="12">
    <source>
        <dbReference type="RuleBase" id="RU004253"/>
    </source>
</evidence>
<dbReference type="InterPro" id="IPR036206">
    <property type="entry name" value="ThiamineP_synth_sf"/>
</dbReference>
<evidence type="ECO:0000256" key="1">
    <source>
        <dbReference type="ARBA" id="ARBA00003814"/>
    </source>
</evidence>
<evidence type="ECO:0000256" key="7">
    <source>
        <dbReference type="ARBA" id="ARBA00047334"/>
    </source>
</evidence>
<feature type="binding site" evidence="10">
    <location>
        <position position="91"/>
    </location>
    <ligand>
        <name>Mg(2+)</name>
        <dbReference type="ChEBI" id="CHEBI:18420"/>
    </ligand>
</feature>
<evidence type="ECO:0000259" key="13">
    <source>
        <dbReference type="Pfam" id="PF02581"/>
    </source>
</evidence>
<evidence type="ECO:0000256" key="4">
    <source>
        <dbReference type="ARBA" id="ARBA00022723"/>
    </source>
</evidence>
<dbReference type="GO" id="GO:0009229">
    <property type="term" value="P:thiamine diphosphate biosynthetic process"/>
    <property type="evidence" value="ECO:0007669"/>
    <property type="project" value="UniProtKB-UniRule"/>
</dbReference>
<dbReference type="PANTHER" id="PTHR20857">
    <property type="entry name" value="THIAMINE-PHOSPHATE PYROPHOSPHORYLASE"/>
    <property type="match status" value="1"/>
</dbReference>
<keyword evidence="5 10" id="KW-0460">Magnesium</keyword>
<comment type="pathway">
    <text evidence="2 10 12">Cofactor biosynthesis; thiamine diphosphate biosynthesis; thiamine phosphate from 4-amino-2-methyl-5-diphosphomethylpyrimidine and 4-methyl-5-(2-phosphoethyl)-thiazole: step 1/1.</text>
</comment>
<keyword evidence="3 10" id="KW-0808">Transferase</keyword>
<dbReference type="EMBL" id="UFUW01000001">
    <property type="protein sequence ID" value="SUX21499.1"/>
    <property type="molecule type" value="Genomic_DNA"/>
</dbReference>
<evidence type="ECO:0000313" key="15">
    <source>
        <dbReference type="Proteomes" id="UP000254572"/>
    </source>
</evidence>
<comment type="similarity">
    <text evidence="10 11">Belongs to the thiamine-phosphate synthase family.</text>
</comment>
<keyword evidence="15" id="KW-1185">Reference proteome</keyword>
<feature type="domain" description="Thiamine phosphate synthase/TenI" evidence="13">
    <location>
        <begin position="8"/>
        <end position="190"/>
    </location>
</feature>
<feature type="binding site" evidence="10">
    <location>
        <position position="167"/>
    </location>
    <ligand>
        <name>2-[(2R,5Z)-2-carboxy-4-methylthiazol-5(2H)-ylidene]ethyl phosphate</name>
        <dbReference type="ChEBI" id="CHEBI:62899"/>
    </ligand>
</feature>
<evidence type="ECO:0000256" key="10">
    <source>
        <dbReference type="HAMAP-Rule" id="MF_00097"/>
    </source>
</evidence>
<comment type="caution">
    <text evidence="10">Lacks conserved residue(s) required for the propagation of feature annotation.</text>
</comment>
<feature type="binding site" evidence="10">
    <location>
        <position position="139"/>
    </location>
    <ligand>
        <name>4-amino-2-methyl-5-(diphosphooxymethyl)pyrimidine</name>
        <dbReference type="ChEBI" id="CHEBI:57841"/>
    </ligand>
</feature>
<organism evidence="14 15">
    <name type="scientific">Cardiobacterium valvarum</name>
    <dbReference type="NCBI Taxonomy" id="194702"/>
    <lineage>
        <taxon>Bacteria</taxon>
        <taxon>Pseudomonadati</taxon>
        <taxon>Pseudomonadota</taxon>
        <taxon>Gammaproteobacteria</taxon>
        <taxon>Cardiobacteriales</taxon>
        <taxon>Cardiobacteriaceae</taxon>
        <taxon>Cardiobacterium</taxon>
    </lineage>
</organism>
<reference evidence="14 15" key="1">
    <citation type="submission" date="2018-06" db="EMBL/GenBank/DDBJ databases">
        <authorList>
            <consortium name="Pathogen Informatics"/>
            <person name="Doyle S."/>
        </authorList>
    </citation>
    <scope>NUCLEOTIDE SEQUENCE [LARGE SCALE GENOMIC DNA]</scope>
    <source>
        <strain evidence="14 15">NCTC13294</strain>
    </source>
</reference>
<dbReference type="NCBIfam" id="TIGR00693">
    <property type="entry name" value="thiE"/>
    <property type="match status" value="1"/>
</dbReference>
<dbReference type="FunFam" id="3.20.20.70:FF:000096">
    <property type="entry name" value="Thiamine-phosphate synthase"/>
    <property type="match status" value="1"/>
</dbReference>
<feature type="binding site" evidence="10">
    <location>
        <position position="110"/>
    </location>
    <ligand>
        <name>4-amino-2-methyl-5-(diphosphooxymethyl)pyrimidine</name>
        <dbReference type="ChEBI" id="CHEBI:57841"/>
    </ligand>
</feature>
<evidence type="ECO:0000256" key="8">
    <source>
        <dbReference type="ARBA" id="ARBA00047851"/>
    </source>
</evidence>
<dbReference type="Gene3D" id="3.20.20.70">
    <property type="entry name" value="Aldolase class I"/>
    <property type="match status" value="1"/>
</dbReference>
<dbReference type="Proteomes" id="UP000254572">
    <property type="component" value="Unassembled WGS sequence"/>
</dbReference>
<feature type="binding site" evidence="10">
    <location>
        <position position="71"/>
    </location>
    <ligand>
        <name>4-amino-2-methyl-5-(diphosphooxymethyl)pyrimidine</name>
        <dbReference type="ChEBI" id="CHEBI:57841"/>
    </ligand>
</feature>
<feature type="binding site" evidence="10">
    <location>
        <position position="72"/>
    </location>
    <ligand>
        <name>Mg(2+)</name>
        <dbReference type="ChEBI" id="CHEBI:18420"/>
    </ligand>
</feature>
<comment type="cofactor">
    <cofactor evidence="10">
        <name>Mg(2+)</name>
        <dbReference type="ChEBI" id="CHEBI:18420"/>
    </cofactor>
    <text evidence="10">Binds 1 Mg(2+) ion per subunit.</text>
</comment>
<evidence type="ECO:0000256" key="2">
    <source>
        <dbReference type="ARBA" id="ARBA00005165"/>
    </source>
</evidence>
<dbReference type="PANTHER" id="PTHR20857:SF15">
    <property type="entry name" value="THIAMINE-PHOSPHATE SYNTHASE"/>
    <property type="match status" value="1"/>
</dbReference>
<evidence type="ECO:0000256" key="3">
    <source>
        <dbReference type="ARBA" id="ARBA00022679"/>
    </source>
</evidence>
<dbReference type="Pfam" id="PF02581">
    <property type="entry name" value="TMP-TENI"/>
    <property type="match status" value="1"/>
</dbReference>
<dbReference type="AlphaFoldDB" id="A0A381E5A3"/>
<evidence type="ECO:0000313" key="14">
    <source>
        <dbReference type="EMBL" id="SUX21499.1"/>
    </source>
</evidence>
<proteinExistence type="inferred from homology"/>
<dbReference type="InterPro" id="IPR034291">
    <property type="entry name" value="TMP_synthase"/>
</dbReference>
<evidence type="ECO:0000256" key="11">
    <source>
        <dbReference type="RuleBase" id="RU003826"/>
    </source>
</evidence>
<feature type="binding site" evidence="10">
    <location>
        <begin position="136"/>
        <end position="138"/>
    </location>
    <ligand>
        <name>2-[(2R,5Z)-2-carboxy-4-methylthiazol-5(2H)-ylidene]ethyl phosphate</name>
        <dbReference type="ChEBI" id="CHEBI:62899"/>
    </ligand>
</feature>
<dbReference type="EC" id="2.5.1.3" evidence="10"/>
<dbReference type="InterPro" id="IPR022998">
    <property type="entry name" value="ThiamineP_synth_TenI"/>
</dbReference>
<comment type="catalytic activity">
    <reaction evidence="7 10 11">
        <text>4-methyl-5-(2-phosphooxyethyl)-thiazole + 4-amino-2-methyl-5-(diphosphooxymethyl)pyrimidine + H(+) = thiamine phosphate + diphosphate</text>
        <dbReference type="Rhea" id="RHEA:22328"/>
        <dbReference type="ChEBI" id="CHEBI:15378"/>
        <dbReference type="ChEBI" id="CHEBI:33019"/>
        <dbReference type="ChEBI" id="CHEBI:37575"/>
        <dbReference type="ChEBI" id="CHEBI:57841"/>
        <dbReference type="ChEBI" id="CHEBI:58296"/>
        <dbReference type="EC" id="2.5.1.3"/>
    </reaction>
</comment>
<evidence type="ECO:0000256" key="6">
    <source>
        <dbReference type="ARBA" id="ARBA00022977"/>
    </source>
</evidence>
<comment type="catalytic activity">
    <reaction evidence="9 10 11">
        <text>2-[(2R,5Z)-2-carboxy-4-methylthiazol-5(2H)-ylidene]ethyl phosphate + 4-amino-2-methyl-5-(diphosphooxymethyl)pyrimidine + 2 H(+) = thiamine phosphate + CO2 + diphosphate</text>
        <dbReference type="Rhea" id="RHEA:47844"/>
        <dbReference type="ChEBI" id="CHEBI:15378"/>
        <dbReference type="ChEBI" id="CHEBI:16526"/>
        <dbReference type="ChEBI" id="CHEBI:33019"/>
        <dbReference type="ChEBI" id="CHEBI:37575"/>
        <dbReference type="ChEBI" id="CHEBI:57841"/>
        <dbReference type="ChEBI" id="CHEBI:62899"/>
        <dbReference type="EC" id="2.5.1.3"/>
    </reaction>
</comment>
<dbReference type="CDD" id="cd00564">
    <property type="entry name" value="TMP_TenI"/>
    <property type="match status" value="1"/>
</dbReference>
<keyword evidence="4 10" id="KW-0479">Metal-binding</keyword>
<dbReference type="GO" id="GO:0004789">
    <property type="term" value="F:thiamine-phosphate diphosphorylase activity"/>
    <property type="evidence" value="ECO:0007669"/>
    <property type="project" value="UniProtKB-UniRule"/>
</dbReference>
<dbReference type="SUPFAM" id="SSF51391">
    <property type="entry name" value="Thiamin phosphate synthase"/>
    <property type="match status" value="1"/>
</dbReference>
<sequence length="204" mass="20750">MNACNLHLYLVLDAAACGERLLAVAEAALQGGVSVLQLRGHKTAWSKRVWYDTALAVKARCAAHQVPFIINDQVDIALAVGADGVHIGQSDLPAAVVRRLIGSERILGLSTHSVAQVQAVDSGIVDYIGMGPVFPTRSKADADPAIGLDGLAAMVAAKCLPGVAIGGINTDNVAAVRATSPDGIAVIGAICGAADALVATQALQ</sequence>
<accession>A0A381E5A3</accession>
<dbReference type="OrthoDB" id="9789949at2"/>
<name>A0A381E5A3_9GAMM</name>